<keyword evidence="3" id="KW-0813">Transport</keyword>
<evidence type="ECO:0000256" key="3">
    <source>
        <dbReference type="ARBA" id="ARBA00022448"/>
    </source>
</evidence>
<dbReference type="Proteomes" id="UP000198725">
    <property type="component" value="Unassembled WGS sequence"/>
</dbReference>
<protein>
    <submittedName>
        <fullName evidence="6">Accessory colonization factor AcfC</fullName>
    </submittedName>
</protein>
<evidence type="ECO:0000256" key="5">
    <source>
        <dbReference type="ARBA" id="ARBA00022764"/>
    </source>
</evidence>
<evidence type="ECO:0000256" key="4">
    <source>
        <dbReference type="ARBA" id="ARBA00022729"/>
    </source>
</evidence>
<name>A0A1I4D806_9GAMM</name>
<dbReference type="Gene3D" id="3.40.190.10">
    <property type="entry name" value="Periplasmic binding protein-like II"/>
    <property type="match status" value="2"/>
</dbReference>
<dbReference type="Pfam" id="PF13531">
    <property type="entry name" value="SBP_bac_11"/>
    <property type="match status" value="1"/>
</dbReference>
<organism evidence="6 7">
    <name type="scientific">Rhodanobacter glycinis</name>
    <dbReference type="NCBI Taxonomy" id="582702"/>
    <lineage>
        <taxon>Bacteria</taxon>
        <taxon>Pseudomonadati</taxon>
        <taxon>Pseudomonadota</taxon>
        <taxon>Gammaproteobacteria</taxon>
        <taxon>Lysobacterales</taxon>
        <taxon>Rhodanobacteraceae</taxon>
        <taxon>Rhodanobacter</taxon>
    </lineage>
</organism>
<accession>A0A1I4D806</accession>
<evidence type="ECO:0000313" key="6">
    <source>
        <dbReference type="EMBL" id="SFK89255.1"/>
    </source>
</evidence>
<evidence type="ECO:0000256" key="2">
    <source>
        <dbReference type="ARBA" id="ARBA00006099"/>
    </source>
</evidence>
<dbReference type="AlphaFoldDB" id="A0A1I4D806"/>
<dbReference type="CDD" id="cd13519">
    <property type="entry name" value="PBP2_PEB3_AcfC"/>
    <property type="match status" value="1"/>
</dbReference>
<dbReference type="GO" id="GO:1902358">
    <property type="term" value="P:sulfate transmembrane transport"/>
    <property type="evidence" value="ECO:0007669"/>
    <property type="project" value="InterPro"/>
</dbReference>
<dbReference type="PANTHER" id="PTHR30368">
    <property type="entry name" value="SULFATE-BINDING PROTEIN"/>
    <property type="match status" value="1"/>
</dbReference>
<keyword evidence="4" id="KW-0732">Signal</keyword>
<dbReference type="SUPFAM" id="SSF53850">
    <property type="entry name" value="Periplasmic binding protein-like II"/>
    <property type="match status" value="1"/>
</dbReference>
<dbReference type="GO" id="GO:0042597">
    <property type="term" value="C:periplasmic space"/>
    <property type="evidence" value="ECO:0007669"/>
    <property type="project" value="UniProtKB-SubCell"/>
</dbReference>
<sequence length="285" mass="31002">MAAEKPRKGYPYPDQDTLMKPVIPALLAAVLPWALCLSATAHEIPDPTIVHNARDGVVRLYGAGGPDTAFRKVAAAYQKKTGVQVVITAGPEPTWTKNAQANADILWGTAEQDITAFLETYKTFSSRDVMPIYIRPAIIAVQKGNPKGIRGFDDLLKNGMKIVVTEGSGVANTSGTGVWEDVAGRLGSLDDVKRFRTNIVAFGKGSGASYKAFVSMHADAWITWPDWPITHPEQADLVPLSKARTIWRDVNVVLAPDADPEARKFVGFLTSEEGARIMKTEGWVR</sequence>
<reference evidence="7" key="1">
    <citation type="submission" date="2016-10" db="EMBL/GenBank/DDBJ databases">
        <authorList>
            <person name="Varghese N."/>
            <person name="Submissions S."/>
        </authorList>
    </citation>
    <scope>NUCLEOTIDE SEQUENCE [LARGE SCALE GENOMIC DNA]</scope>
    <source>
        <strain evidence="7">MO64</strain>
    </source>
</reference>
<dbReference type="GO" id="GO:0140104">
    <property type="term" value="F:molecular carrier activity"/>
    <property type="evidence" value="ECO:0007669"/>
    <property type="project" value="InterPro"/>
</dbReference>
<gene>
    <name evidence="6" type="ORF">SAMN05192579_108123</name>
</gene>
<evidence type="ECO:0000313" key="7">
    <source>
        <dbReference type="Proteomes" id="UP000198725"/>
    </source>
</evidence>
<keyword evidence="5" id="KW-0574">Periplasm</keyword>
<dbReference type="PANTHER" id="PTHR30368:SF2">
    <property type="entry name" value="SULFATE-BINDING PROTEIN"/>
    <property type="match status" value="1"/>
</dbReference>
<comment type="similarity">
    <text evidence="2">Belongs to the prokaryotic sulfate-binding protein family.</text>
</comment>
<keyword evidence="7" id="KW-1185">Reference proteome</keyword>
<comment type="subcellular location">
    <subcellularLocation>
        <location evidence="1">Periplasm</location>
    </subcellularLocation>
</comment>
<dbReference type="EMBL" id="FOSR01000008">
    <property type="protein sequence ID" value="SFK89255.1"/>
    <property type="molecule type" value="Genomic_DNA"/>
</dbReference>
<proteinExistence type="inferred from homology"/>
<dbReference type="InterPro" id="IPR005669">
    <property type="entry name" value="Thiosulph/SO4-bd"/>
</dbReference>
<evidence type="ECO:0000256" key="1">
    <source>
        <dbReference type="ARBA" id="ARBA00004418"/>
    </source>
</evidence>